<feature type="chain" id="PRO_5046889809" evidence="12">
    <location>
        <begin position="22"/>
        <end position="614"/>
    </location>
</feature>
<dbReference type="Pfam" id="PF07715">
    <property type="entry name" value="Plug"/>
    <property type="match status" value="1"/>
</dbReference>
<dbReference type="InterPro" id="IPR037066">
    <property type="entry name" value="Plug_dom_sf"/>
</dbReference>
<organism evidence="15 16">
    <name type="scientific">Kistimonas scapharcae</name>
    <dbReference type="NCBI Taxonomy" id="1036133"/>
    <lineage>
        <taxon>Bacteria</taxon>
        <taxon>Pseudomonadati</taxon>
        <taxon>Pseudomonadota</taxon>
        <taxon>Gammaproteobacteria</taxon>
        <taxon>Oceanospirillales</taxon>
        <taxon>Endozoicomonadaceae</taxon>
        <taxon>Kistimonas</taxon>
    </lineage>
</organism>
<feature type="signal peptide" evidence="12">
    <location>
        <begin position="1"/>
        <end position="21"/>
    </location>
</feature>
<dbReference type="PANTHER" id="PTHR30069">
    <property type="entry name" value="TONB-DEPENDENT OUTER MEMBRANE RECEPTOR"/>
    <property type="match status" value="1"/>
</dbReference>
<comment type="similarity">
    <text evidence="10 11">Belongs to the TonB-dependent receptor family.</text>
</comment>
<evidence type="ECO:0000256" key="4">
    <source>
        <dbReference type="ARBA" id="ARBA00022692"/>
    </source>
</evidence>
<evidence type="ECO:0000256" key="8">
    <source>
        <dbReference type="ARBA" id="ARBA00023136"/>
    </source>
</evidence>
<keyword evidence="4 10" id="KW-0812">Transmembrane</keyword>
<dbReference type="InterPro" id="IPR036942">
    <property type="entry name" value="Beta-barrel_TonB_sf"/>
</dbReference>
<keyword evidence="2 10" id="KW-0813">Transport</keyword>
<dbReference type="InterPro" id="IPR039426">
    <property type="entry name" value="TonB-dep_rcpt-like"/>
</dbReference>
<evidence type="ECO:0000313" key="16">
    <source>
        <dbReference type="Proteomes" id="UP001500604"/>
    </source>
</evidence>
<evidence type="ECO:0000256" key="6">
    <source>
        <dbReference type="ARBA" id="ARBA00023065"/>
    </source>
</evidence>
<reference evidence="16" key="1">
    <citation type="journal article" date="2019" name="Int. J. Syst. Evol. Microbiol.">
        <title>The Global Catalogue of Microorganisms (GCM) 10K type strain sequencing project: providing services to taxonomists for standard genome sequencing and annotation.</title>
        <authorList>
            <consortium name="The Broad Institute Genomics Platform"/>
            <consortium name="The Broad Institute Genome Sequencing Center for Infectious Disease"/>
            <person name="Wu L."/>
            <person name="Ma J."/>
        </authorList>
    </citation>
    <scope>NUCLEOTIDE SEQUENCE [LARGE SCALE GENOMIC DNA]</scope>
    <source>
        <strain evidence="16">JCM 17805</strain>
    </source>
</reference>
<dbReference type="InterPro" id="IPR000531">
    <property type="entry name" value="Beta-barrel_TonB"/>
</dbReference>
<name>A0ABP8V2Q2_9GAMM</name>
<keyword evidence="3 10" id="KW-1134">Transmembrane beta strand</keyword>
<keyword evidence="5 12" id="KW-0732">Signal</keyword>
<feature type="domain" description="TonB-dependent receptor plug" evidence="14">
    <location>
        <begin position="42"/>
        <end position="147"/>
    </location>
</feature>
<dbReference type="EMBL" id="BAABFL010000134">
    <property type="protein sequence ID" value="GAA4649506.1"/>
    <property type="molecule type" value="Genomic_DNA"/>
</dbReference>
<dbReference type="Pfam" id="PF00593">
    <property type="entry name" value="TonB_dep_Rec_b-barrel"/>
    <property type="match status" value="1"/>
</dbReference>
<evidence type="ECO:0000256" key="11">
    <source>
        <dbReference type="RuleBase" id="RU003357"/>
    </source>
</evidence>
<keyword evidence="9 10" id="KW-0998">Cell outer membrane</keyword>
<evidence type="ECO:0000256" key="9">
    <source>
        <dbReference type="ARBA" id="ARBA00023237"/>
    </source>
</evidence>
<protein>
    <submittedName>
        <fullName evidence="15">TonB-dependent vitamin B12 receptor</fullName>
    </submittedName>
</protein>
<proteinExistence type="inferred from homology"/>
<keyword evidence="15" id="KW-0675">Receptor</keyword>
<dbReference type="Proteomes" id="UP001500604">
    <property type="component" value="Unassembled WGS sequence"/>
</dbReference>
<dbReference type="PANTHER" id="PTHR30069:SF53">
    <property type="entry name" value="COLICIN I RECEPTOR-RELATED"/>
    <property type="match status" value="1"/>
</dbReference>
<evidence type="ECO:0000256" key="7">
    <source>
        <dbReference type="ARBA" id="ARBA00023077"/>
    </source>
</evidence>
<evidence type="ECO:0000259" key="14">
    <source>
        <dbReference type="Pfam" id="PF07715"/>
    </source>
</evidence>
<comment type="subcellular location">
    <subcellularLocation>
        <location evidence="1 10">Cell outer membrane</location>
        <topology evidence="1 10">Multi-pass membrane protein</topology>
    </subcellularLocation>
</comment>
<dbReference type="Gene3D" id="2.170.130.10">
    <property type="entry name" value="TonB-dependent receptor, plug domain"/>
    <property type="match status" value="1"/>
</dbReference>
<feature type="domain" description="TonB-dependent receptor-like beta-barrel" evidence="13">
    <location>
        <begin position="169"/>
        <end position="577"/>
    </location>
</feature>
<keyword evidence="8 10" id="KW-0472">Membrane</keyword>
<dbReference type="CDD" id="cd01347">
    <property type="entry name" value="ligand_gated_channel"/>
    <property type="match status" value="1"/>
</dbReference>
<dbReference type="SUPFAM" id="SSF56935">
    <property type="entry name" value="Porins"/>
    <property type="match status" value="1"/>
</dbReference>
<accession>A0ABP8V2Q2</accession>
<keyword evidence="7 11" id="KW-0798">TonB box</keyword>
<evidence type="ECO:0000313" key="15">
    <source>
        <dbReference type="EMBL" id="GAA4649506.1"/>
    </source>
</evidence>
<dbReference type="InterPro" id="IPR012910">
    <property type="entry name" value="Plug_dom"/>
</dbReference>
<sequence>MTKPSALALLPLAIMAANVHADDVYEMDNVVVTASRTAQTIDETLAPVTVISRKDIEQSQASSVPELLKRVPGMQVSTSGGAGSTTSIYLRGTKTAQTLVLLDGHRIDSATSGSASLQIIDPDMIERIEVVRGPRSSLYGADAVGGVIQIFTRKGHSDPRLTLKIGAGSHGTNQYGLNYGGKVGGTNFNIGGKFFETEGYDNTSSKSNYSGDDDAYRNKSFTASVSHTFDNNVEAGVNILHSEGKNEYDSSYYMRPYDEFRFSTINAFLNIPVNDNWTTRLTTGYSNEMGENFQRLLDGTHKKNGSIKSMRNTASWLNDIAWADNQLLTAGIDYSNDRVDTKPNSYEVDSRYNKAVFVQNQSSFENSNLQVGLRRDKNEAFGYKTTGNISWGVNLTDNYRLITSYGTAFRAPTMMDLYYPGSESPDLKPEKSKNAEVELRGNLSQVSHWSVAVFQNDMDDMLLWDGVLRRVNNIEKARIRGIEATFSTQMAAWDITASATYLDPKNLSDNEKTKDKVLQRRARQLLSLDADRAFGRFSFGGTVRAQGKSYDDAENEDRLSGFVTVDLRTAYRFSSELKGELKLANLMDKEYQTALGYQGEPRGVFVSMTWTPEI</sequence>
<keyword evidence="16" id="KW-1185">Reference proteome</keyword>
<dbReference type="Gene3D" id="2.40.170.20">
    <property type="entry name" value="TonB-dependent receptor, beta-barrel domain"/>
    <property type="match status" value="1"/>
</dbReference>
<dbReference type="RefSeq" id="WP_345195370.1">
    <property type="nucleotide sequence ID" value="NZ_BAABFL010000134.1"/>
</dbReference>
<evidence type="ECO:0000256" key="10">
    <source>
        <dbReference type="PROSITE-ProRule" id="PRU01360"/>
    </source>
</evidence>
<evidence type="ECO:0000256" key="3">
    <source>
        <dbReference type="ARBA" id="ARBA00022452"/>
    </source>
</evidence>
<evidence type="ECO:0000259" key="13">
    <source>
        <dbReference type="Pfam" id="PF00593"/>
    </source>
</evidence>
<evidence type="ECO:0000256" key="12">
    <source>
        <dbReference type="SAM" id="SignalP"/>
    </source>
</evidence>
<evidence type="ECO:0000256" key="5">
    <source>
        <dbReference type="ARBA" id="ARBA00022729"/>
    </source>
</evidence>
<comment type="caution">
    <text evidence="15">The sequence shown here is derived from an EMBL/GenBank/DDBJ whole genome shotgun (WGS) entry which is preliminary data.</text>
</comment>
<gene>
    <name evidence="15" type="primary">btuB</name>
    <name evidence="15" type="ORF">GCM10023116_17800</name>
</gene>
<keyword evidence="6" id="KW-0406">Ion transport</keyword>
<evidence type="ECO:0000256" key="2">
    <source>
        <dbReference type="ARBA" id="ARBA00022448"/>
    </source>
</evidence>
<dbReference type="PROSITE" id="PS52016">
    <property type="entry name" value="TONB_DEPENDENT_REC_3"/>
    <property type="match status" value="1"/>
</dbReference>
<evidence type="ECO:0000256" key="1">
    <source>
        <dbReference type="ARBA" id="ARBA00004571"/>
    </source>
</evidence>